<dbReference type="EMBL" id="CP002330">
    <property type="protein sequence ID" value="ADQ45931.1"/>
    <property type="molecule type" value="Genomic_DNA"/>
</dbReference>
<dbReference type="RefSeq" id="WP_013430049.1">
    <property type="nucleotide sequence ID" value="NC_014720.1"/>
</dbReference>
<dbReference type="Gene3D" id="3.40.50.720">
    <property type="entry name" value="NAD(P)-binding Rossmann-like Domain"/>
    <property type="match status" value="1"/>
</dbReference>
<evidence type="ECO:0000313" key="2">
    <source>
        <dbReference type="EMBL" id="ADQ45931.1"/>
    </source>
</evidence>
<dbReference type="HOGENOM" id="CLU_007383_1_7_9"/>
<dbReference type="PATRIC" id="fig|632348.3.peg.1122"/>
<sequence>MNFLNSFSKKKVLITGHTGFKGSWLTMWLLKNGAEVIGYSLKPPTTPSLFEICKLRDKIINIEGDIRDYETLSNVFKQYKPEIVFHLAAQPLVKRSYLEPAYTYETNIMGTINVLEASRLTESVKVIVIVTSDKCYENKEWVYAYRETDSLGGVDPYSSSKACAELIVSAYRASYFKKNKVGVASVRAGNVIGGGDWAEDRLVPDIIRAIMYNKPLQIRNPNATRPWQFVLEPLLGYLKLAYLLQKEPEKYSEAWNFGPFDFKLLKVIDVVKEVKKYWSDLEVRIENENSFHEANVLKLDISKSVEKLNWYPIYDIYTTIKETIEWYKAFYFKEAEDMFEYSLNQIKRYEECAEKYLE</sequence>
<dbReference type="PANTHER" id="PTHR43000">
    <property type="entry name" value="DTDP-D-GLUCOSE 4,6-DEHYDRATASE-RELATED"/>
    <property type="match status" value="1"/>
</dbReference>
<reference key="1">
    <citation type="submission" date="2010-11" db="EMBL/GenBank/DDBJ databases">
        <title>Complete sequence of Caldicellulosiruptor kronotskyensis 2002.</title>
        <authorList>
            <consortium name="US DOE Joint Genome Institute"/>
            <person name="Lucas S."/>
            <person name="Copeland A."/>
            <person name="Lapidus A."/>
            <person name="Cheng J.-F."/>
            <person name="Bruce D."/>
            <person name="Goodwin L."/>
            <person name="Pitluck S."/>
            <person name="Davenport K."/>
            <person name="Detter J.C."/>
            <person name="Han C."/>
            <person name="Tapia R."/>
            <person name="Land M."/>
            <person name="Hauser L."/>
            <person name="Jeffries C."/>
            <person name="Kyrpides N."/>
            <person name="Ivanova N."/>
            <person name="Mikhailova N."/>
            <person name="Blumer-Schuette S.E."/>
            <person name="Kelly R.M."/>
            <person name="Woyke T."/>
        </authorList>
    </citation>
    <scope>NUCLEOTIDE SEQUENCE</scope>
    <source>
        <strain>2002</strain>
    </source>
</reference>
<dbReference type="Proteomes" id="UP000006835">
    <property type="component" value="Chromosome"/>
</dbReference>
<feature type="domain" description="NAD(P)-binding" evidence="1">
    <location>
        <begin position="13"/>
        <end position="323"/>
    </location>
</feature>
<dbReference type="InterPro" id="IPR016040">
    <property type="entry name" value="NAD(P)-bd_dom"/>
</dbReference>
<dbReference type="KEGG" id="ckn:Calkro_1060"/>
<reference evidence="2 3" key="2">
    <citation type="journal article" date="2011" name="J. Bacteriol.">
        <title>Complete genome sequences for the anaerobic, extremely thermophilic plant biomass-degrading bacteria Caldicellulosiruptor hydrothermalis, Caldicellulosiruptor kristjanssonii, Caldicellulosiruptor kronotskyensis, Caldicellulosiruptor owensenis, and Caldicellulosiruptor lactoaceticus.</title>
        <authorList>
            <person name="Blumer-Schuette S.E."/>
            <person name="Ozdemir I."/>
            <person name="Mistry D."/>
            <person name="Lucas S."/>
            <person name="Lapidus A."/>
            <person name="Cheng J.F."/>
            <person name="Goodwin L.A."/>
            <person name="Pitluck S."/>
            <person name="Land M.L."/>
            <person name="Hauser L.J."/>
            <person name="Woyke T."/>
            <person name="Mikhailova N."/>
            <person name="Pati A."/>
            <person name="Kyrpides N.C."/>
            <person name="Ivanova N."/>
            <person name="Detter J.C."/>
            <person name="Walston-Davenport K."/>
            <person name="Han S."/>
            <person name="Adams M.W."/>
            <person name="Kelly R.M."/>
        </authorList>
    </citation>
    <scope>NUCLEOTIDE SEQUENCE [LARGE SCALE GENOMIC DNA]</scope>
    <source>
        <strain evidence="3">DSM 18902 / VKM B-2412 / 2002</strain>
    </source>
</reference>
<proteinExistence type="predicted"/>
<dbReference type="InterPro" id="IPR036291">
    <property type="entry name" value="NAD(P)-bd_dom_sf"/>
</dbReference>
<dbReference type="InterPro" id="IPR013445">
    <property type="entry name" value="CDP_4_6_deHydtase"/>
</dbReference>
<accession>E4SCJ7</accession>
<name>E4SCJ7_CALK2</name>
<organism evidence="2 3">
    <name type="scientific">Caldicellulosiruptor kronotskyensis (strain DSM 18902 / VKM B-2412 / 2002)</name>
    <dbReference type="NCBI Taxonomy" id="632348"/>
    <lineage>
        <taxon>Bacteria</taxon>
        <taxon>Bacillati</taxon>
        <taxon>Bacillota</taxon>
        <taxon>Bacillota incertae sedis</taxon>
        <taxon>Caldicellulosiruptorales</taxon>
        <taxon>Caldicellulosiruptoraceae</taxon>
        <taxon>Caldicellulosiruptor</taxon>
    </lineage>
</organism>
<dbReference type="OrthoDB" id="9779041at2"/>
<gene>
    <name evidence="2" type="ordered locus">Calkro_1060</name>
</gene>
<dbReference type="Gene3D" id="3.90.25.10">
    <property type="entry name" value="UDP-galactose 4-epimerase, domain 1"/>
    <property type="match status" value="1"/>
</dbReference>
<evidence type="ECO:0000259" key="1">
    <source>
        <dbReference type="Pfam" id="PF16363"/>
    </source>
</evidence>
<keyword evidence="3" id="KW-1185">Reference proteome</keyword>
<dbReference type="CDD" id="cd05252">
    <property type="entry name" value="CDP_GD_SDR_e"/>
    <property type="match status" value="1"/>
</dbReference>
<protein>
    <submittedName>
        <fullName evidence="2">CDP-glucose 4,6-dehydratase</fullName>
    </submittedName>
</protein>
<dbReference type="NCBIfam" id="TIGR02622">
    <property type="entry name" value="CDP_4_6_dhtase"/>
    <property type="match status" value="1"/>
</dbReference>
<dbReference type="AlphaFoldDB" id="E4SCJ7"/>
<dbReference type="SUPFAM" id="SSF51735">
    <property type="entry name" value="NAD(P)-binding Rossmann-fold domains"/>
    <property type="match status" value="1"/>
</dbReference>
<evidence type="ECO:0000313" key="3">
    <source>
        <dbReference type="Proteomes" id="UP000006835"/>
    </source>
</evidence>
<dbReference type="Pfam" id="PF16363">
    <property type="entry name" value="GDP_Man_Dehyd"/>
    <property type="match status" value="1"/>
</dbReference>